<feature type="non-terminal residue" evidence="1">
    <location>
        <position position="1"/>
    </location>
</feature>
<dbReference type="AlphaFoldDB" id="A0A134B9B6"/>
<gene>
    <name evidence="1" type="ORF">HMPREF3185_00938</name>
</gene>
<accession>A0A134B9B6</accession>
<protein>
    <submittedName>
        <fullName evidence="1">Uncharacterized protein</fullName>
    </submittedName>
</protein>
<organism evidence="1 2">
    <name type="scientific">Porphyromonas somerae</name>
    <dbReference type="NCBI Taxonomy" id="322095"/>
    <lineage>
        <taxon>Bacteria</taxon>
        <taxon>Pseudomonadati</taxon>
        <taxon>Bacteroidota</taxon>
        <taxon>Bacteroidia</taxon>
        <taxon>Bacteroidales</taxon>
        <taxon>Porphyromonadaceae</taxon>
        <taxon>Porphyromonas</taxon>
    </lineage>
</organism>
<dbReference type="EMBL" id="LSDK01000061">
    <property type="protein sequence ID" value="KXB76524.1"/>
    <property type="molecule type" value="Genomic_DNA"/>
</dbReference>
<evidence type="ECO:0000313" key="2">
    <source>
        <dbReference type="Proteomes" id="UP000070224"/>
    </source>
</evidence>
<evidence type="ECO:0000313" key="1">
    <source>
        <dbReference type="EMBL" id="KXB76524.1"/>
    </source>
</evidence>
<sequence length="40" mass="4781">LRVGIKVVDECQIRLVYVRGFNIYVRGYLDLRAWSLRLRA</sequence>
<proteinExistence type="predicted"/>
<name>A0A134B9B6_9PORP</name>
<comment type="caution">
    <text evidence="1">The sequence shown here is derived from an EMBL/GenBank/DDBJ whole genome shotgun (WGS) entry which is preliminary data.</text>
</comment>
<keyword evidence="2" id="KW-1185">Reference proteome</keyword>
<reference evidence="2" key="1">
    <citation type="submission" date="2016-01" db="EMBL/GenBank/DDBJ databases">
        <authorList>
            <person name="Mitreva M."/>
            <person name="Pepin K.H."/>
            <person name="Mihindukulasuriya K.A."/>
            <person name="Fulton R."/>
            <person name="Fronick C."/>
            <person name="O'Laughlin M."/>
            <person name="Miner T."/>
            <person name="Herter B."/>
            <person name="Rosa B.A."/>
            <person name="Cordes M."/>
            <person name="Tomlinson C."/>
            <person name="Wollam A."/>
            <person name="Palsikar V.B."/>
            <person name="Mardis E.R."/>
            <person name="Wilson R.K."/>
        </authorList>
    </citation>
    <scope>NUCLEOTIDE SEQUENCE [LARGE SCALE GENOMIC DNA]</scope>
    <source>
        <strain evidence="2">KA00683</strain>
    </source>
</reference>
<dbReference type="Proteomes" id="UP000070224">
    <property type="component" value="Unassembled WGS sequence"/>
</dbReference>